<comment type="caution">
    <text evidence="3">The sequence shown here is derived from an EMBL/GenBank/DDBJ whole genome shotgun (WGS) entry which is preliminary data.</text>
</comment>
<dbReference type="AlphaFoldDB" id="A0A151CIF9"/>
<evidence type="ECO:0000313" key="4">
    <source>
        <dbReference type="Proteomes" id="UP000075359"/>
    </source>
</evidence>
<dbReference type="InterPro" id="IPR002744">
    <property type="entry name" value="MIP18-like"/>
</dbReference>
<name>A0A151CIF9_9BACT</name>
<keyword evidence="4" id="KW-1185">Reference proteome</keyword>
<proteinExistence type="predicted"/>
<feature type="domain" description="MIP18 family-like" evidence="2">
    <location>
        <begin position="66"/>
        <end position="143"/>
    </location>
</feature>
<evidence type="ECO:0000313" key="3">
    <source>
        <dbReference type="EMBL" id="KYJ87306.1"/>
    </source>
</evidence>
<dbReference type="SUPFAM" id="SSF117916">
    <property type="entry name" value="Fe-S cluster assembly (FSCA) domain-like"/>
    <property type="match status" value="1"/>
</dbReference>
<dbReference type="Gene3D" id="3.30.300.130">
    <property type="entry name" value="Fe-S cluster assembly (FSCA)"/>
    <property type="match status" value="1"/>
</dbReference>
<dbReference type="Proteomes" id="UP000075359">
    <property type="component" value="Unassembled WGS sequence"/>
</dbReference>
<dbReference type="EMBL" id="LNKT01000002">
    <property type="protein sequence ID" value="KYJ87306.1"/>
    <property type="molecule type" value="Genomic_DNA"/>
</dbReference>
<feature type="region of interest" description="Disordered" evidence="1">
    <location>
        <begin position="23"/>
        <end position="50"/>
    </location>
</feature>
<dbReference type="InterPro" id="IPR052339">
    <property type="entry name" value="Fe-S_Maturation_MIP18"/>
</dbReference>
<gene>
    <name evidence="3" type="ORF">AS592_02865</name>
</gene>
<organism evidence="3 4">
    <name type="scientific">Sulfurovum riftiae</name>
    <dbReference type="NCBI Taxonomy" id="1630136"/>
    <lineage>
        <taxon>Bacteria</taxon>
        <taxon>Pseudomonadati</taxon>
        <taxon>Campylobacterota</taxon>
        <taxon>Epsilonproteobacteria</taxon>
        <taxon>Campylobacterales</taxon>
        <taxon>Sulfurovaceae</taxon>
        <taxon>Sulfurovum</taxon>
    </lineage>
</organism>
<feature type="compositionally biased region" description="Basic and acidic residues" evidence="1">
    <location>
        <begin position="23"/>
        <end position="46"/>
    </location>
</feature>
<protein>
    <submittedName>
        <fullName evidence="3">Metal-sulfur cluster biosynthesis protein</fullName>
    </submittedName>
</protein>
<dbReference type="STRING" id="1630136.AS592_02865"/>
<dbReference type="PANTHER" id="PTHR42831">
    <property type="entry name" value="FE-S PROTEIN MATURATION AUXILIARY FACTOR YITW"/>
    <property type="match status" value="1"/>
</dbReference>
<dbReference type="Pfam" id="PF01883">
    <property type="entry name" value="FeS_assembly_P"/>
    <property type="match status" value="1"/>
</dbReference>
<evidence type="ECO:0000256" key="1">
    <source>
        <dbReference type="SAM" id="MobiDB-lite"/>
    </source>
</evidence>
<reference evidence="3 4" key="1">
    <citation type="submission" date="2015-11" db="EMBL/GenBank/DDBJ databases">
        <title>Draft genome of Sulfurovum riftiae 1812E, a member of the Epsilonproteobacteria isolated from the tube of the deep-sea hydrothermal vent tubewom Riftia pachyptila.</title>
        <authorList>
            <person name="Vetriani C."/>
            <person name="Giovannelli D."/>
        </authorList>
    </citation>
    <scope>NUCLEOTIDE SEQUENCE [LARGE SCALE GENOMIC DNA]</scope>
    <source>
        <strain evidence="3 4">1812E</strain>
    </source>
</reference>
<dbReference type="PANTHER" id="PTHR42831:SF1">
    <property type="entry name" value="FE-S PROTEIN MATURATION AUXILIARY FACTOR YITW"/>
    <property type="match status" value="1"/>
</dbReference>
<accession>A0A151CIF9</accession>
<dbReference type="InterPro" id="IPR034904">
    <property type="entry name" value="FSCA_dom_sf"/>
</dbReference>
<sequence length="167" mass="19226">MDINNIKIDDIPTTAEEMKAYEEKFGKNEPEPKSEIKRPSEEEIRAGMDAQKQAFLDKTPSDEEMKEMVIEELKKIYDPELPVNIYDLGLIYNVECWTNEVSLMKWCKVTMTLTSATCSMSEVIVDLVKSISKRLEYLENVDVDIVFDPPWDQSKMSDEAKLAMGML</sequence>
<evidence type="ECO:0000259" key="2">
    <source>
        <dbReference type="Pfam" id="PF01883"/>
    </source>
</evidence>
<dbReference type="OrthoDB" id="9805360at2"/>